<dbReference type="AlphaFoldDB" id="A0A2A6JEB6"/>
<dbReference type="EMBL" id="NWSV01000005">
    <property type="protein sequence ID" value="PDT04282.1"/>
    <property type="molecule type" value="Genomic_DNA"/>
</dbReference>
<sequence length="470" mass="52640">MNVPDLKNVILPKLLSGVRDGLPLDAIGATDCLQALALTGQALRFDRPQRPEQFQVEESVVDHRAILPDAARKLMLLLLSGKNPASGPLAAAIVRTLAERKFRLHPFDLPKLEPFVKAHAESLGAEALAFSQRETPVAQKQNYFAPERLNDDNWMLASPAVKAGYVRSRRASDPDAARAMVEAVWTSESADSRLRLLEAFREALSEKDTLFLKGLEKDRAPRVRELAQRLLVRLPGFDGDDPNLRAALERIKLSKAGLIFKRTALTLELPATVRDFTKMAWLNETFGPVGLETLAEALSLPVDDMVAAAEKQSDLLAAFLFMATRDRRLDVVRTITDRHLRDSWEAFSQFDAQMLADYSPDMRRLWVEHIFRPDRWAVDTSPWTIRQMAQWLDGQATENLFSAILQSKPWHSLRKDNGRYEADILDSMAVMSPSSMRPTLRAELAALEPAKSGNAVLFLDLMDSLETAHA</sequence>
<evidence type="ECO:0000313" key="1">
    <source>
        <dbReference type="EMBL" id="PDT04282.1"/>
    </source>
</evidence>
<organism evidence="1 2">
    <name type="scientific">Rhizobium chutanense</name>
    <dbReference type="NCBI Taxonomy" id="2035448"/>
    <lineage>
        <taxon>Bacteria</taxon>
        <taxon>Pseudomonadati</taxon>
        <taxon>Pseudomonadota</taxon>
        <taxon>Alphaproteobacteria</taxon>
        <taxon>Hyphomicrobiales</taxon>
        <taxon>Rhizobiaceae</taxon>
        <taxon>Rhizobium/Agrobacterium group</taxon>
        <taxon>Rhizobium</taxon>
    </lineage>
</organism>
<dbReference type="Pfam" id="PF18944">
    <property type="entry name" value="DUF5691"/>
    <property type="match status" value="1"/>
</dbReference>
<protein>
    <submittedName>
        <fullName evidence="1">Uncharacterized protein</fullName>
    </submittedName>
</protein>
<name>A0A2A6JEB6_9HYPH</name>
<dbReference type="Proteomes" id="UP000220768">
    <property type="component" value="Unassembled WGS sequence"/>
</dbReference>
<keyword evidence="2" id="KW-1185">Reference proteome</keyword>
<reference evidence="1 2" key="1">
    <citation type="submission" date="2017-09" db="EMBL/GenBank/DDBJ databases">
        <title>Comparative genomics of rhizobia isolated from Phaseolus vulgaris in China.</title>
        <authorList>
            <person name="Tong W."/>
        </authorList>
    </citation>
    <scope>NUCLEOTIDE SEQUENCE [LARGE SCALE GENOMIC DNA]</scope>
    <source>
        <strain evidence="1 2">C5</strain>
    </source>
</reference>
<dbReference type="RefSeq" id="WP_097611995.1">
    <property type="nucleotide sequence ID" value="NZ_NWSV01000005.1"/>
</dbReference>
<dbReference type="InterPro" id="IPR043746">
    <property type="entry name" value="DUF5691"/>
</dbReference>
<evidence type="ECO:0000313" key="2">
    <source>
        <dbReference type="Proteomes" id="UP000220768"/>
    </source>
</evidence>
<gene>
    <name evidence="1" type="ORF">CO666_10415</name>
</gene>
<proteinExistence type="predicted"/>
<accession>A0A2A6JEB6</accession>
<comment type="caution">
    <text evidence="1">The sequence shown here is derived from an EMBL/GenBank/DDBJ whole genome shotgun (WGS) entry which is preliminary data.</text>
</comment>